<dbReference type="GO" id="GO:0016846">
    <property type="term" value="F:carbon-sulfur lyase activity"/>
    <property type="evidence" value="ECO:0007669"/>
    <property type="project" value="InterPro"/>
</dbReference>
<keyword evidence="4" id="KW-0456">Lyase</keyword>
<evidence type="ECO:0000256" key="3">
    <source>
        <dbReference type="ARBA" id="ARBA00022833"/>
    </source>
</evidence>
<dbReference type="RefSeq" id="WP_248006819.1">
    <property type="nucleotide sequence ID" value="NZ_JAJHVV010000001.1"/>
</dbReference>
<dbReference type="SUPFAM" id="SSF51316">
    <property type="entry name" value="Mss4-like"/>
    <property type="match status" value="1"/>
</dbReference>
<dbReference type="PROSITE" id="PS51891">
    <property type="entry name" value="CENP_V_GFA"/>
    <property type="match status" value="1"/>
</dbReference>
<dbReference type="PANTHER" id="PTHR33337:SF40">
    <property type="entry name" value="CENP-V_GFA DOMAIN-CONTAINING PROTEIN-RELATED"/>
    <property type="match status" value="1"/>
</dbReference>
<dbReference type="Pfam" id="PF04828">
    <property type="entry name" value="GFA"/>
    <property type="match status" value="1"/>
</dbReference>
<evidence type="ECO:0000256" key="4">
    <source>
        <dbReference type="ARBA" id="ARBA00023239"/>
    </source>
</evidence>
<evidence type="ECO:0000259" key="5">
    <source>
        <dbReference type="PROSITE" id="PS51891"/>
    </source>
</evidence>
<name>A0A9X1XFA1_9VIBR</name>
<dbReference type="EMBL" id="JAJHVV010000001">
    <property type="protein sequence ID" value="MCK6261691.1"/>
    <property type="molecule type" value="Genomic_DNA"/>
</dbReference>
<organism evidence="6 7">
    <name type="scientific">Vibrio amylolyticus</name>
    <dbReference type="NCBI Taxonomy" id="2847292"/>
    <lineage>
        <taxon>Bacteria</taxon>
        <taxon>Pseudomonadati</taxon>
        <taxon>Pseudomonadota</taxon>
        <taxon>Gammaproteobacteria</taxon>
        <taxon>Vibrionales</taxon>
        <taxon>Vibrionaceae</taxon>
        <taxon>Vibrio</taxon>
    </lineage>
</organism>
<feature type="domain" description="CENP-V/GFA" evidence="5">
    <location>
        <begin position="5"/>
        <end position="121"/>
    </location>
</feature>
<reference evidence="6" key="1">
    <citation type="submission" date="2021-11" db="EMBL/GenBank/DDBJ databases">
        <title>Vibrio ZSDE26 sp. nov. and Vibrio ZSDZ34 sp. nov., isolated from coastal seawater in Qingdao.</title>
        <authorList>
            <person name="Zhang P."/>
        </authorList>
    </citation>
    <scope>NUCLEOTIDE SEQUENCE</scope>
    <source>
        <strain evidence="6">ZSDE26</strain>
    </source>
</reference>
<accession>A0A9X1XFA1</accession>
<dbReference type="Proteomes" id="UP001139559">
    <property type="component" value="Unassembled WGS sequence"/>
</dbReference>
<comment type="caution">
    <text evidence="6">The sequence shown here is derived from an EMBL/GenBank/DDBJ whole genome shotgun (WGS) entry which is preliminary data.</text>
</comment>
<keyword evidence="7" id="KW-1185">Reference proteome</keyword>
<evidence type="ECO:0000256" key="1">
    <source>
        <dbReference type="ARBA" id="ARBA00005495"/>
    </source>
</evidence>
<dbReference type="InterPro" id="IPR011057">
    <property type="entry name" value="Mss4-like_sf"/>
</dbReference>
<protein>
    <submittedName>
        <fullName evidence="6">GFA family protein</fullName>
    </submittedName>
</protein>
<dbReference type="PANTHER" id="PTHR33337">
    <property type="entry name" value="GFA DOMAIN-CONTAINING PROTEIN"/>
    <property type="match status" value="1"/>
</dbReference>
<keyword evidence="2" id="KW-0479">Metal-binding</keyword>
<evidence type="ECO:0000313" key="6">
    <source>
        <dbReference type="EMBL" id="MCK6261691.1"/>
    </source>
</evidence>
<sequence>MSKLLTGSCCCGSVEYTVEDDFKLFFFCHCQQCRKLTGSAHASNLFTSPDNIKWNKGRDKTKRYEHPERSFARVFCTDCGSGLPFQSKNGKFLIVPAGSLNEEPSKQLDAQIFCAEKTDWHKVGLQAVTVDGFPNPK</sequence>
<evidence type="ECO:0000313" key="7">
    <source>
        <dbReference type="Proteomes" id="UP001139559"/>
    </source>
</evidence>
<dbReference type="InterPro" id="IPR006913">
    <property type="entry name" value="CENP-V/GFA"/>
</dbReference>
<keyword evidence="3" id="KW-0862">Zinc</keyword>
<proteinExistence type="inferred from homology"/>
<gene>
    <name evidence="6" type="ORF">KP803_00220</name>
</gene>
<comment type="similarity">
    <text evidence="1">Belongs to the Gfa family.</text>
</comment>
<evidence type="ECO:0000256" key="2">
    <source>
        <dbReference type="ARBA" id="ARBA00022723"/>
    </source>
</evidence>
<dbReference type="Gene3D" id="3.90.1590.10">
    <property type="entry name" value="glutathione-dependent formaldehyde- activating enzyme (gfa)"/>
    <property type="match status" value="1"/>
</dbReference>
<dbReference type="AlphaFoldDB" id="A0A9X1XFA1"/>
<dbReference type="GO" id="GO:0046872">
    <property type="term" value="F:metal ion binding"/>
    <property type="evidence" value="ECO:0007669"/>
    <property type="project" value="UniProtKB-KW"/>
</dbReference>